<name>A0A9J5XFK2_SOLCO</name>
<dbReference type="EMBL" id="JACXVP010000009">
    <property type="protein sequence ID" value="KAG5586020.1"/>
    <property type="molecule type" value="Genomic_DNA"/>
</dbReference>
<feature type="compositionally biased region" description="Basic and acidic residues" evidence="1">
    <location>
        <begin position="329"/>
        <end position="341"/>
    </location>
</feature>
<dbReference type="AlphaFoldDB" id="A0A9J5XFK2"/>
<protein>
    <recommendedName>
        <fullName evidence="2">DUF4283 domain-containing protein</fullName>
    </recommendedName>
</protein>
<proteinExistence type="predicted"/>
<feature type="compositionally biased region" description="Polar residues" evidence="1">
    <location>
        <begin position="200"/>
        <end position="223"/>
    </location>
</feature>
<dbReference type="Pfam" id="PF14111">
    <property type="entry name" value="DUF4283"/>
    <property type="match status" value="1"/>
</dbReference>
<feature type="region of interest" description="Disordered" evidence="1">
    <location>
        <begin position="199"/>
        <end position="223"/>
    </location>
</feature>
<accession>A0A9J5XFK2</accession>
<feature type="region of interest" description="Disordered" evidence="1">
    <location>
        <begin position="1"/>
        <end position="60"/>
    </location>
</feature>
<feature type="compositionally biased region" description="Low complexity" evidence="1">
    <location>
        <begin position="398"/>
        <end position="415"/>
    </location>
</feature>
<evidence type="ECO:0000256" key="1">
    <source>
        <dbReference type="SAM" id="MobiDB-lite"/>
    </source>
</evidence>
<sequence length="915" mass="102434">MANFSTETRVAGMAHEPPVELRWLPDHHQSERHDDGNKPQSSTPSYTSHSSSKAQDTKAVNTAISERELEGIRKFISHEISGSNLGKVSMTLESTSPELQHSKKSLDSTIPIDSNREAISARIATESTELRATSGRIRADSTTGVYSPHDGVHITEISVQMDSGNAGGESFGEKPNQIVGVHENFGNVNYSPPLEIHLSEPSSNFDGKNTTTNQANRSNDSMKNVNERKSRNMHNTEGSNSLPISPAAINIQLDANHQLGAKTSQEAGNANDQATRIPNSENSSDAAHSSNFSFGIKGDSTNLTPTPITYLMQVAATQDRLAEETGQTGHKDNEEKQDQLKEINQQGGKSRTQDSNDRANMEYHNNFPKISNNFTRYVPNPQRNRDDAAKVNNEVALNNGKQPNAQQQGQDQNTNKPDRIPDPTSFTIVQSFAARLRYNQSKNEIPIVLDAPIHTVRQGLPAVLLEENDYSIKLAEFCKHTLVGKFTNTMPKMELIRRSFTLQTQLTGGGVKISHYNSRHVYIDLDNEFDYVTVWTKQKMSIEGQIMRIQAWTPEFTPEEETPIVPIWVALPELPWHCYNKVLLSTLLESIGKALFLDSPTSQRTRGSMARVRVQVDLIKARPPHIWMGFKNSDPNKGRWQKIQYEGIPDYCMYCKHQGHMDNVCTIKRRDEEFKRRKEMETEKHNKTKSDQGNGTTEIGTRQQGHQHIVQEKDYKEVIDQEEQWQVLKRKQPKNQEQTLSKTAWRLVSPQYKTTKNNMQQAPSTAGILSNIPVHNNYINLVMQEQPNKGIAGYSTNKGQSDHDVQTIEGSRDESGIDLSLPVPHSPIVIYVDAENADEVCGGMDGGCQKKPTNLQEGVTKGGSLTHVLHEVVHTDHRLDSRASVTPIPVQNSQNVQEKVNKNHKGRIDTGQVQR</sequence>
<feature type="compositionally biased region" description="Polar residues" evidence="1">
    <location>
        <begin position="691"/>
        <end position="706"/>
    </location>
</feature>
<comment type="caution">
    <text evidence="3">The sequence shown here is derived from an EMBL/GenBank/DDBJ whole genome shotgun (WGS) entry which is preliminary data.</text>
</comment>
<dbReference type="InterPro" id="IPR025558">
    <property type="entry name" value="DUF4283"/>
</dbReference>
<dbReference type="Proteomes" id="UP000824120">
    <property type="component" value="Chromosome 9"/>
</dbReference>
<keyword evidence="4" id="KW-1185">Reference proteome</keyword>
<feature type="domain" description="DUF4283" evidence="2">
    <location>
        <begin position="475"/>
        <end position="560"/>
    </location>
</feature>
<dbReference type="PANTHER" id="PTHR31286">
    <property type="entry name" value="GLYCINE-RICH CELL WALL STRUCTURAL PROTEIN 1.8-LIKE"/>
    <property type="match status" value="1"/>
</dbReference>
<evidence type="ECO:0000313" key="3">
    <source>
        <dbReference type="EMBL" id="KAG5586020.1"/>
    </source>
</evidence>
<gene>
    <name evidence="3" type="ORF">H5410_046454</name>
</gene>
<evidence type="ECO:0000313" key="4">
    <source>
        <dbReference type="Proteomes" id="UP000824120"/>
    </source>
</evidence>
<feature type="compositionally biased region" description="Basic and acidic residues" evidence="1">
    <location>
        <begin position="351"/>
        <end position="361"/>
    </location>
</feature>
<feature type="compositionally biased region" description="Basic and acidic residues" evidence="1">
    <location>
        <begin position="677"/>
        <end position="690"/>
    </location>
</feature>
<feature type="compositionally biased region" description="Basic and acidic residues" evidence="1">
    <location>
        <begin position="17"/>
        <end position="37"/>
    </location>
</feature>
<feature type="region of interest" description="Disordered" evidence="1">
    <location>
        <begin position="320"/>
        <end position="385"/>
    </location>
</feature>
<feature type="region of interest" description="Disordered" evidence="1">
    <location>
        <begin position="895"/>
        <end position="915"/>
    </location>
</feature>
<feature type="region of interest" description="Disordered" evidence="1">
    <location>
        <begin position="398"/>
        <end position="423"/>
    </location>
</feature>
<dbReference type="OrthoDB" id="10390396at2759"/>
<reference evidence="3 4" key="1">
    <citation type="submission" date="2020-09" db="EMBL/GenBank/DDBJ databases">
        <title>De no assembly of potato wild relative species, Solanum commersonii.</title>
        <authorList>
            <person name="Cho K."/>
        </authorList>
    </citation>
    <scope>NUCLEOTIDE SEQUENCE [LARGE SCALE GENOMIC DNA]</scope>
    <source>
        <strain evidence="3">LZ3.2</strain>
        <tissue evidence="3">Leaf</tissue>
    </source>
</reference>
<feature type="compositionally biased region" description="Low complexity" evidence="1">
    <location>
        <begin position="41"/>
        <end position="52"/>
    </location>
</feature>
<evidence type="ECO:0000259" key="2">
    <source>
        <dbReference type="Pfam" id="PF14111"/>
    </source>
</evidence>
<feature type="region of interest" description="Disordered" evidence="1">
    <location>
        <begin position="677"/>
        <end position="712"/>
    </location>
</feature>
<dbReference type="InterPro" id="IPR040256">
    <property type="entry name" value="At4g02000-like"/>
</dbReference>
<feature type="region of interest" description="Disordered" evidence="1">
    <location>
        <begin position="265"/>
        <end position="291"/>
    </location>
</feature>
<organism evidence="3 4">
    <name type="scientific">Solanum commersonii</name>
    <name type="common">Commerson's wild potato</name>
    <name type="synonym">Commerson's nightshade</name>
    <dbReference type="NCBI Taxonomy" id="4109"/>
    <lineage>
        <taxon>Eukaryota</taxon>
        <taxon>Viridiplantae</taxon>
        <taxon>Streptophyta</taxon>
        <taxon>Embryophyta</taxon>
        <taxon>Tracheophyta</taxon>
        <taxon>Spermatophyta</taxon>
        <taxon>Magnoliopsida</taxon>
        <taxon>eudicotyledons</taxon>
        <taxon>Gunneridae</taxon>
        <taxon>Pentapetalae</taxon>
        <taxon>asterids</taxon>
        <taxon>lamiids</taxon>
        <taxon>Solanales</taxon>
        <taxon>Solanaceae</taxon>
        <taxon>Solanoideae</taxon>
        <taxon>Solaneae</taxon>
        <taxon>Solanum</taxon>
    </lineage>
</organism>
<dbReference type="PANTHER" id="PTHR31286:SF177">
    <property type="entry name" value="ENDONUCLEASE_EXONUCLEASE_PHOSPHATASE"/>
    <property type="match status" value="1"/>
</dbReference>